<keyword evidence="3" id="KW-1185">Reference proteome</keyword>
<dbReference type="STRING" id="1684307.A0A316UDP7"/>
<evidence type="ECO:0000313" key="2">
    <source>
        <dbReference type="EMBL" id="PWN23292.1"/>
    </source>
</evidence>
<evidence type="ECO:0000256" key="1">
    <source>
        <dbReference type="SAM" id="SignalP"/>
    </source>
</evidence>
<proteinExistence type="predicted"/>
<dbReference type="OrthoDB" id="1600564at2759"/>
<dbReference type="EMBL" id="KZ819322">
    <property type="protein sequence ID" value="PWN23292.1"/>
    <property type="molecule type" value="Genomic_DNA"/>
</dbReference>
<keyword evidence="1" id="KW-0732">Signal</keyword>
<dbReference type="GeneID" id="37010848"/>
<feature type="signal peptide" evidence="1">
    <location>
        <begin position="1"/>
        <end position="18"/>
    </location>
</feature>
<dbReference type="AlphaFoldDB" id="A0A316UDP7"/>
<gene>
    <name evidence="2" type="ORF">BCV69DRAFT_115098</name>
</gene>
<reference evidence="2 3" key="1">
    <citation type="journal article" date="2018" name="Mol. Biol. Evol.">
        <title>Broad Genomic Sampling Reveals a Smut Pathogenic Ancestry of the Fungal Clade Ustilaginomycotina.</title>
        <authorList>
            <person name="Kijpornyongpan T."/>
            <person name="Mondo S.J."/>
            <person name="Barry K."/>
            <person name="Sandor L."/>
            <person name="Lee J."/>
            <person name="Lipzen A."/>
            <person name="Pangilinan J."/>
            <person name="LaButti K."/>
            <person name="Hainaut M."/>
            <person name="Henrissat B."/>
            <person name="Grigoriev I.V."/>
            <person name="Spatafora J.W."/>
            <person name="Aime M.C."/>
        </authorList>
    </citation>
    <scope>NUCLEOTIDE SEQUENCE [LARGE SCALE GENOMIC DNA]</scope>
    <source>
        <strain evidence="2 3">MCA 4718</strain>
    </source>
</reference>
<sequence>MRLLYLRSLSFVAVGSLASLVTITASLSASGPAQSSAAEAAAVQGPHGSYSSIIVFGDSLSDDGSGAWELTKHAWPRDPAYDEGRFCNGLVWVEHLARWVGGTERPQMERGKERAGTRIPWLDDRAFGGATLDNARNQGRTGYRSDVPVPAVKDQVQRYLRERQGERLNDSTLFIVGGGGNE</sequence>
<evidence type="ECO:0000313" key="3">
    <source>
        <dbReference type="Proteomes" id="UP000245942"/>
    </source>
</evidence>
<name>A0A316UDP7_9BASI</name>
<dbReference type="InterPro" id="IPR036514">
    <property type="entry name" value="SGNH_hydro_sf"/>
</dbReference>
<accession>A0A316UDP7</accession>
<protein>
    <recommendedName>
        <fullName evidence="4">SGNH hydrolase</fullName>
    </recommendedName>
</protein>
<dbReference type="Gene3D" id="3.40.50.1110">
    <property type="entry name" value="SGNH hydrolase"/>
    <property type="match status" value="1"/>
</dbReference>
<feature type="chain" id="PRO_5016281063" description="SGNH hydrolase" evidence="1">
    <location>
        <begin position="19"/>
        <end position="182"/>
    </location>
</feature>
<dbReference type="Proteomes" id="UP000245942">
    <property type="component" value="Unassembled WGS sequence"/>
</dbReference>
<organism evidence="2 3">
    <name type="scientific">Pseudomicrostroma glucosiphilum</name>
    <dbReference type="NCBI Taxonomy" id="1684307"/>
    <lineage>
        <taxon>Eukaryota</taxon>
        <taxon>Fungi</taxon>
        <taxon>Dikarya</taxon>
        <taxon>Basidiomycota</taxon>
        <taxon>Ustilaginomycotina</taxon>
        <taxon>Exobasidiomycetes</taxon>
        <taxon>Microstromatales</taxon>
        <taxon>Microstromatales incertae sedis</taxon>
        <taxon>Pseudomicrostroma</taxon>
    </lineage>
</organism>
<dbReference type="RefSeq" id="XP_025350452.1">
    <property type="nucleotide sequence ID" value="XM_025489114.1"/>
</dbReference>
<evidence type="ECO:0008006" key="4">
    <source>
        <dbReference type="Google" id="ProtNLM"/>
    </source>
</evidence>